<reference evidence="1 2" key="1">
    <citation type="submission" date="2018-11" db="EMBL/GenBank/DDBJ databases">
        <title>Sequencing the genomes of 1000 actinobacteria strains.</title>
        <authorList>
            <person name="Klenk H.-P."/>
        </authorList>
    </citation>
    <scope>NUCLEOTIDE SEQUENCE [LARGE SCALE GENOMIC DNA]</scope>
    <source>
        <strain evidence="1 2">DSM 14012</strain>
    </source>
</reference>
<accession>A0A3N2C6Z9</accession>
<name>A0A3N2C6Z9_9MICO</name>
<evidence type="ECO:0000313" key="1">
    <source>
        <dbReference type="EMBL" id="ROR83247.1"/>
    </source>
</evidence>
<dbReference type="AlphaFoldDB" id="A0A3N2C6Z9"/>
<comment type="caution">
    <text evidence="1">The sequence shown here is derived from an EMBL/GenBank/DDBJ whole genome shotgun (WGS) entry which is preliminary data.</text>
</comment>
<proteinExistence type="predicted"/>
<organism evidence="1 2">
    <name type="scientific">Plantibacter flavus</name>
    <dbReference type="NCBI Taxonomy" id="150123"/>
    <lineage>
        <taxon>Bacteria</taxon>
        <taxon>Bacillati</taxon>
        <taxon>Actinomycetota</taxon>
        <taxon>Actinomycetes</taxon>
        <taxon>Micrococcales</taxon>
        <taxon>Microbacteriaceae</taxon>
        <taxon>Plantibacter</taxon>
    </lineage>
</organism>
<dbReference type="EMBL" id="RKHL01000001">
    <property type="protein sequence ID" value="ROR83247.1"/>
    <property type="molecule type" value="Genomic_DNA"/>
</dbReference>
<gene>
    <name evidence="1" type="ORF">EDD42_3354</name>
</gene>
<sequence length="141" mass="15270">MARLNIGSAMLQRLRKSGYLLGFEADGGVFYPIWQFSDVPGRPVIPGISAVVAAMPPSWTLASSYAFMSARQGALEMHGDKLAPVQWLVRGGDPERVASLLADPASEMIGSRRPFRAEHATSVHYKSGRFGVEQADHAGEQ</sequence>
<keyword evidence="2" id="KW-1185">Reference proteome</keyword>
<evidence type="ECO:0000313" key="2">
    <source>
        <dbReference type="Proteomes" id="UP000266915"/>
    </source>
</evidence>
<protein>
    <submittedName>
        <fullName evidence="1">Uncharacterized protein</fullName>
    </submittedName>
</protein>
<dbReference type="Proteomes" id="UP000266915">
    <property type="component" value="Unassembled WGS sequence"/>
</dbReference>